<protein>
    <submittedName>
        <fullName evidence="1">Uncharacterized protein</fullName>
    </submittedName>
</protein>
<dbReference type="EMBL" id="CALNXI010000055">
    <property type="protein sequence ID" value="CAH3017112.1"/>
    <property type="molecule type" value="Genomic_DNA"/>
</dbReference>
<organism evidence="1 2">
    <name type="scientific">Porites evermanni</name>
    <dbReference type="NCBI Taxonomy" id="104178"/>
    <lineage>
        <taxon>Eukaryota</taxon>
        <taxon>Metazoa</taxon>
        <taxon>Cnidaria</taxon>
        <taxon>Anthozoa</taxon>
        <taxon>Hexacorallia</taxon>
        <taxon>Scleractinia</taxon>
        <taxon>Fungiina</taxon>
        <taxon>Poritidae</taxon>
        <taxon>Porites</taxon>
    </lineage>
</organism>
<dbReference type="Proteomes" id="UP001159427">
    <property type="component" value="Unassembled WGS sequence"/>
</dbReference>
<proteinExistence type="predicted"/>
<reference evidence="1 2" key="1">
    <citation type="submission" date="2022-05" db="EMBL/GenBank/DDBJ databases">
        <authorList>
            <consortium name="Genoscope - CEA"/>
            <person name="William W."/>
        </authorList>
    </citation>
    <scope>NUCLEOTIDE SEQUENCE [LARGE SCALE GENOMIC DNA]</scope>
</reference>
<name>A0ABN8LPY9_9CNID</name>
<evidence type="ECO:0000313" key="2">
    <source>
        <dbReference type="Proteomes" id="UP001159427"/>
    </source>
</evidence>
<evidence type="ECO:0000313" key="1">
    <source>
        <dbReference type="EMBL" id="CAH3017112.1"/>
    </source>
</evidence>
<comment type="caution">
    <text evidence="1">The sequence shown here is derived from an EMBL/GenBank/DDBJ whole genome shotgun (WGS) entry which is preliminary data.</text>
</comment>
<sequence length="228" mass="26538">MVGNRPQEYTGPKIAAFQTIATHSADEELRYLQKQVPYQPSTRGHNRFNSESEELQHLKEEIRLLKLAQRGPQQQQPQQFQNRLNYGSQDAFQERMMNEIRRMQARVDGCKKTSRFFLKFFIILLLMSPHGHVNSQIKRESATVLLEESKLVSDPEFTTSILSPEHFESKSPSRVQANYHLRLQFLFLLIPVRLKDSSIIIGQSLKLSEKATAIYEHQEQRNIPHPDP</sequence>
<keyword evidence="2" id="KW-1185">Reference proteome</keyword>
<gene>
    <name evidence="1" type="ORF">PEVE_00035478</name>
</gene>
<accession>A0ABN8LPY9</accession>